<dbReference type="EMBL" id="GBXM01044436">
    <property type="protein sequence ID" value="JAH64141.1"/>
    <property type="molecule type" value="Transcribed_RNA"/>
</dbReference>
<sequence>MRGINCKALWLYKCSPFTILLWYTFGFLNQFKEVPLCALGSTVCLMIPYLESTYELHQSLL</sequence>
<reference evidence="1" key="2">
    <citation type="journal article" date="2015" name="Fish Shellfish Immunol.">
        <title>Early steps in the European eel (Anguilla anguilla)-Vibrio vulnificus interaction in the gills: Role of the RtxA13 toxin.</title>
        <authorList>
            <person name="Callol A."/>
            <person name="Pajuelo D."/>
            <person name="Ebbesson L."/>
            <person name="Teles M."/>
            <person name="MacKenzie S."/>
            <person name="Amaro C."/>
        </authorList>
    </citation>
    <scope>NUCLEOTIDE SEQUENCE</scope>
</reference>
<dbReference type="AlphaFoldDB" id="A0A0E9UEB3"/>
<evidence type="ECO:0000313" key="1">
    <source>
        <dbReference type="EMBL" id="JAH64141.1"/>
    </source>
</evidence>
<protein>
    <submittedName>
        <fullName evidence="1">Uncharacterized protein</fullName>
    </submittedName>
</protein>
<reference evidence="1" key="1">
    <citation type="submission" date="2014-11" db="EMBL/GenBank/DDBJ databases">
        <authorList>
            <person name="Amaro Gonzalez C."/>
        </authorList>
    </citation>
    <scope>NUCLEOTIDE SEQUENCE</scope>
</reference>
<name>A0A0E9UEB3_ANGAN</name>
<organism evidence="1">
    <name type="scientific">Anguilla anguilla</name>
    <name type="common">European freshwater eel</name>
    <name type="synonym">Muraena anguilla</name>
    <dbReference type="NCBI Taxonomy" id="7936"/>
    <lineage>
        <taxon>Eukaryota</taxon>
        <taxon>Metazoa</taxon>
        <taxon>Chordata</taxon>
        <taxon>Craniata</taxon>
        <taxon>Vertebrata</taxon>
        <taxon>Euteleostomi</taxon>
        <taxon>Actinopterygii</taxon>
        <taxon>Neopterygii</taxon>
        <taxon>Teleostei</taxon>
        <taxon>Anguilliformes</taxon>
        <taxon>Anguillidae</taxon>
        <taxon>Anguilla</taxon>
    </lineage>
</organism>
<accession>A0A0E9UEB3</accession>
<proteinExistence type="predicted"/>